<keyword evidence="4" id="KW-0812">Transmembrane</keyword>
<keyword evidence="4" id="KW-1133">Transmembrane helix</keyword>
<comment type="caution">
    <text evidence="6">The sequence shown here is derived from an EMBL/GenBank/DDBJ whole genome shotgun (WGS) entry which is preliminary data.</text>
</comment>
<dbReference type="Pfam" id="PF24681">
    <property type="entry name" value="Kelch_KLHDC2_KLHL20_DRC7"/>
    <property type="match status" value="1"/>
</dbReference>
<feature type="transmembrane region" description="Helical" evidence="4">
    <location>
        <begin position="516"/>
        <end position="540"/>
    </location>
</feature>
<evidence type="ECO:0000256" key="4">
    <source>
        <dbReference type="SAM" id="Phobius"/>
    </source>
</evidence>
<dbReference type="EMBL" id="BJWK01000021">
    <property type="protein sequence ID" value="GEM12423.1"/>
    <property type="molecule type" value="Genomic_DNA"/>
</dbReference>
<proteinExistence type="predicted"/>
<keyword evidence="5" id="KW-0732">Signal</keyword>
<protein>
    <submittedName>
        <fullName evidence="6">Kelch-type beta propeller domain containing protein</fullName>
    </submittedName>
</protein>
<dbReference type="PANTHER" id="PTHR46647:SF1">
    <property type="entry name" value="RAB9 EFFECTOR PROTEIN WITH KELCH MOTIFS"/>
    <property type="match status" value="1"/>
</dbReference>
<accession>A0A511KPY7</accession>
<dbReference type="OrthoDB" id="10251809at2759"/>
<evidence type="ECO:0000256" key="3">
    <source>
        <dbReference type="SAM" id="MobiDB-lite"/>
    </source>
</evidence>
<evidence type="ECO:0000313" key="7">
    <source>
        <dbReference type="Proteomes" id="UP000321518"/>
    </source>
</evidence>
<organism evidence="6 7">
    <name type="scientific">Rhodotorula toruloides</name>
    <name type="common">Yeast</name>
    <name type="synonym">Rhodosporidium toruloides</name>
    <dbReference type="NCBI Taxonomy" id="5286"/>
    <lineage>
        <taxon>Eukaryota</taxon>
        <taxon>Fungi</taxon>
        <taxon>Dikarya</taxon>
        <taxon>Basidiomycota</taxon>
        <taxon>Pucciniomycotina</taxon>
        <taxon>Microbotryomycetes</taxon>
        <taxon>Sporidiobolales</taxon>
        <taxon>Sporidiobolaceae</taxon>
        <taxon>Rhodotorula</taxon>
    </lineage>
</organism>
<gene>
    <name evidence="6" type="ORF">Rt10032_c21g6440</name>
</gene>
<feature type="chain" id="PRO_5022234515" evidence="5">
    <location>
        <begin position="22"/>
        <end position="647"/>
    </location>
</feature>
<dbReference type="InterPro" id="IPR015915">
    <property type="entry name" value="Kelch-typ_b-propeller"/>
</dbReference>
<dbReference type="SUPFAM" id="SSF117281">
    <property type="entry name" value="Kelch motif"/>
    <property type="match status" value="1"/>
</dbReference>
<feature type="compositionally biased region" description="Low complexity" evidence="3">
    <location>
        <begin position="564"/>
        <end position="580"/>
    </location>
</feature>
<dbReference type="InterPro" id="IPR052124">
    <property type="entry name" value="Rab9_kelch_effector"/>
</dbReference>
<dbReference type="PANTHER" id="PTHR46647">
    <property type="entry name" value="RAB9 EFFECTOR PROTEIN WITH KELCH MOTIFS"/>
    <property type="match status" value="1"/>
</dbReference>
<reference evidence="6 7" key="1">
    <citation type="submission" date="2019-07" db="EMBL/GenBank/DDBJ databases">
        <title>Rhodotorula toruloides NBRC10032 genome sequencing.</title>
        <authorList>
            <person name="Shida Y."/>
            <person name="Takaku H."/>
            <person name="Ogasawara W."/>
            <person name="Mori K."/>
        </authorList>
    </citation>
    <scope>NUCLEOTIDE SEQUENCE [LARGE SCALE GENOMIC DNA]</scope>
    <source>
        <strain evidence="6 7">NBRC10032</strain>
    </source>
</reference>
<keyword evidence="1" id="KW-0880">Kelch repeat</keyword>
<evidence type="ECO:0000256" key="2">
    <source>
        <dbReference type="ARBA" id="ARBA00022737"/>
    </source>
</evidence>
<dbReference type="Proteomes" id="UP000321518">
    <property type="component" value="Unassembled WGS sequence"/>
</dbReference>
<feature type="region of interest" description="Disordered" evidence="3">
    <location>
        <begin position="249"/>
        <end position="268"/>
    </location>
</feature>
<feature type="region of interest" description="Disordered" evidence="3">
    <location>
        <begin position="462"/>
        <end position="509"/>
    </location>
</feature>
<evidence type="ECO:0000256" key="5">
    <source>
        <dbReference type="SAM" id="SignalP"/>
    </source>
</evidence>
<evidence type="ECO:0000256" key="1">
    <source>
        <dbReference type="ARBA" id="ARBA00022441"/>
    </source>
</evidence>
<name>A0A511KPY7_RHOTO</name>
<evidence type="ECO:0000313" key="6">
    <source>
        <dbReference type="EMBL" id="GEM12423.1"/>
    </source>
</evidence>
<feature type="region of interest" description="Disordered" evidence="3">
    <location>
        <begin position="558"/>
        <end position="619"/>
    </location>
</feature>
<feature type="signal peptide" evidence="5">
    <location>
        <begin position="1"/>
        <end position="21"/>
    </location>
</feature>
<sequence length="647" mass="66513">MARRAWTAWAVIAASASTASAQSQPQPTPCFRWSGQAALANSPSDSTGNGTSTLWYYGGEAMTSQGQTNNLWTNALVSLPVDQDWDTGAPPLKLVQKDTGNYSYPPAVALGALWASSDGNKLYQWGGQFQDTPSVPPPEARTFVYDIPSNQWSVVQTQGDQVGYAAEGQPAIVPGLGANGDNLAFCALASLAFVLDSTDTEGSTCADSYGHQDDHTTQGWSNQIARIYLSSMIQFDLGSQTFKNITSFSGSGNTSNASTPESNPLSRADGTLSYVPNLGTDKKGILVSIGGATSTQYVEDGAVLDVYDIGSGGWTKQSTLGARPGSRINHCAVRASAKVHGVETHHIIIYGGQQLNQTARDSAIYILTIQNDTYTWTYVGDNLPGAPAGRAGHQCALSGNQLVVMGGLTKSDVLCEQPGIFVLNTSSTTWQNNFKSGTIFSTPSLVANITGGIGTGYSSSGAGSATGGNGTNDPDTSGKTGGSSGSGAGGAAGGANGGSTNGGGTSGGGGGSSTNIGAIVGGVVGGLAALALLALILFLLARRKKRRNAAGDVHEKERFAMGASPGRSDSGSSSGRFGFPYEKHRDSVGSGAPFPPYGWDRRGSGSGQGHVGPADDDVEEQTRGLDTFISTGLAPKRELRVVNADDA</sequence>
<keyword evidence="4" id="KW-0472">Membrane</keyword>
<dbReference type="Gene3D" id="2.120.10.80">
    <property type="entry name" value="Kelch-type beta propeller"/>
    <property type="match status" value="1"/>
</dbReference>
<dbReference type="AlphaFoldDB" id="A0A511KPY7"/>
<feature type="compositionally biased region" description="Polar residues" evidence="3">
    <location>
        <begin position="249"/>
        <end position="265"/>
    </location>
</feature>
<feature type="compositionally biased region" description="Gly residues" evidence="3">
    <location>
        <begin position="479"/>
        <end position="509"/>
    </location>
</feature>
<keyword evidence="2" id="KW-0677">Repeat</keyword>